<dbReference type="EMBL" id="JAOTOJ010000002">
    <property type="protein sequence ID" value="KAK9408132.1"/>
    <property type="molecule type" value="Genomic_DNA"/>
</dbReference>
<name>A0AAW1C2Z1_CROAD</name>
<keyword evidence="2" id="KW-1185">Reference proteome</keyword>
<reference evidence="1 2" key="1">
    <citation type="journal article" date="2024" name="Proc. Natl. Acad. Sci. U.S.A.">
        <title>The genetic regulatory architecture and epigenomic basis for age-related changes in rattlesnake venom.</title>
        <authorList>
            <person name="Hogan M.P."/>
            <person name="Holding M.L."/>
            <person name="Nystrom G.S."/>
            <person name="Colston T.J."/>
            <person name="Bartlett D.A."/>
            <person name="Mason A.J."/>
            <person name="Ellsworth S.A."/>
            <person name="Rautsaw R.M."/>
            <person name="Lawrence K.C."/>
            <person name="Strickland J.L."/>
            <person name="He B."/>
            <person name="Fraser P."/>
            <person name="Margres M.J."/>
            <person name="Gilbert D.M."/>
            <person name="Gibbs H.L."/>
            <person name="Parkinson C.L."/>
            <person name="Rokyta D.R."/>
        </authorList>
    </citation>
    <scope>NUCLEOTIDE SEQUENCE [LARGE SCALE GENOMIC DNA]</scope>
    <source>
        <strain evidence="1">DRR0105</strain>
    </source>
</reference>
<evidence type="ECO:0000313" key="2">
    <source>
        <dbReference type="Proteomes" id="UP001474421"/>
    </source>
</evidence>
<accession>A0AAW1C2Z1</accession>
<protein>
    <submittedName>
        <fullName evidence="1">Uncharacterized protein</fullName>
    </submittedName>
</protein>
<comment type="caution">
    <text evidence="1">The sequence shown here is derived from an EMBL/GenBank/DDBJ whole genome shotgun (WGS) entry which is preliminary data.</text>
</comment>
<evidence type="ECO:0000313" key="1">
    <source>
        <dbReference type="EMBL" id="KAK9408132.1"/>
    </source>
</evidence>
<proteinExistence type="predicted"/>
<organism evidence="1 2">
    <name type="scientific">Crotalus adamanteus</name>
    <name type="common">Eastern diamondback rattlesnake</name>
    <dbReference type="NCBI Taxonomy" id="8729"/>
    <lineage>
        <taxon>Eukaryota</taxon>
        <taxon>Metazoa</taxon>
        <taxon>Chordata</taxon>
        <taxon>Craniata</taxon>
        <taxon>Vertebrata</taxon>
        <taxon>Euteleostomi</taxon>
        <taxon>Lepidosauria</taxon>
        <taxon>Squamata</taxon>
        <taxon>Bifurcata</taxon>
        <taxon>Unidentata</taxon>
        <taxon>Episquamata</taxon>
        <taxon>Toxicofera</taxon>
        <taxon>Serpentes</taxon>
        <taxon>Colubroidea</taxon>
        <taxon>Viperidae</taxon>
        <taxon>Crotalinae</taxon>
        <taxon>Crotalus</taxon>
    </lineage>
</organism>
<sequence length="15" mass="1953">MLIWIMYPAMYRDLH</sequence>
<gene>
    <name evidence="1" type="ORF">NXF25_006906</name>
</gene>
<dbReference type="Proteomes" id="UP001474421">
    <property type="component" value="Unassembled WGS sequence"/>
</dbReference>